<comment type="caution">
    <text evidence="1">The sequence shown here is derived from an EMBL/GenBank/DDBJ whole genome shotgun (WGS) entry which is preliminary data.</text>
</comment>
<organism evidence="1 2">
    <name type="scientific">Solanum commersonii</name>
    <name type="common">Commerson's wild potato</name>
    <name type="synonym">Commerson's nightshade</name>
    <dbReference type="NCBI Taxonomy" id="4109"/>
    <lineage>
        <taxon>Eukaryota</taxon>
        <taxon>Viridiplantae</taxon>
        <taxon>Streptophyta</taxon>
        <taxon>Embryophyta</taxon>
        <taxon>Tracheophyta</taxon>
        <taxon>Spermatophyta</taxon>
        <taxon>Magnoliopsida</taxon>
        <taxon>eudicotyledons</taxon>
        <taxon>Gunneridae</taxon>
        <taxon>Pentapetalae</taxon>
        <taxon>asterids</taxon>
        <taxon>lamiids</taxon>
        <taxon>Solanales</taxon>
        <taxon>Solanaceae</taxon>
        <taxon>Solanoideae</taxon>
        <taxon>Solaneae</taxon>
        <taxon>Solanum</taxon>
    </lineage>
</organism>
<keyword evidence="2" id="KW-1185">Reference proteome</keyword>
<feature type="non-terminal residue" evidence="1">
    <location>
        <position position="66"/>
    </location>
</feature>
<dbReference type="AlphaFoldDB" id="A0A9J5YGW6"/>
<name>A0A9J5YGW6_SOLCO</name>
<sequence>MKRRMDNIEKRCEIFESAIFRDPSSPPSSSEQNTTEHTMLPLLNTIISINCNTRDNLLWIYVAHVK</sequence>
<gene>
    <name evidence="1" type="ORF">H5410_030900</name>
</gene>
<evidence type="ECO:0000313" key="2">
    <source>
        <dbReference type="Proteomes" id="UP000824120"/>
    </source>
</evidence>
<dbReference type="Proteomes" id="UP000824120">
    <property type="component" value="Chromosome 6"/>
</dbReference>
<evidence type="ECO:0000313" key="1">
    <source>
        <dbReference type="EMBL" id="KAG5599530.1"/>
    </source>
</evidence>
<dbReference type="EMBL" id="JACXVP010000006">
    <property type="protein sequence ID" value="KAG5599530.1"/>
    <property type="molecule type" value="Genomic_DNA"/>
</dbReference>
<reference evidence="1 2" key="1">
    <citation type="submission" date="2020-09" db="EMBL/GenBank/DDBJ databases">
        <title>De no assembly of potato wild relative species, Solanum commersonii.</title>
        <authorList>
            <person name="Cho K."/>
        </authorList>
    </citation>
    <scope>NUCLEOTIDE SEQUENCE [LARGE SCALE GENOMIC DNA]</scope>
    <source>
        <strain evidence="1">LZ3.2</strain>
        <tissue evidence="1">Leaf</tissue>
    </source>
</reference>
<proteinExistence type="predicted"/>
<accession>A0A9J5YGW6</accession>
<protein>
    <submittedName>
        <fullName evidence="1">Uncharacterized protein</fullName>
    </submittedName>
</protein>